<name>A0A7S3B1D6_9EUKA</name>
<organism evidence="2">
    <name type="scientific">Haptolina ericina</name>
    <dbReference type="NCBI Taxonomy" id="156174"/>
    <lineage>
        <taxon>Eukaryota</taxon>
        <taxon>Haptista</taxon>
        <taxon>Haptophyta</taxon>
        <taxon>Prymnesiophyceae</taxon>
        <taxon>Prymnesiales</taxon>
        <taxon>Prymnesiaceae</taxon>
        <taxon>Haptolina</taxon>
    </lineage>
</organism>
<gene>
    <name evidence="2" type="ORF">HERI1096_LOCUS22655</name>
</gene>
<dbReference type="EMBL" id="HBHX01040821">
    <property type="protein sequence ID" value="CAE0121954.1"/>
    <property type="molecule type" value="Transcribed_RNA"/>
</dbReference>
<feature type="compositionally biased region" description="Basic and acidic residues" evidence="1">
    <location>
        <begin position="68"/>
        <end position="102"/>
    </location>
</feature>
<accession>A0A7S3B1D6</accession>
<reference evidence="2" key="1">
    <citation type="submission" date="2021-01" db="EMBL/GenBank/DDBJ databases">
        <authorList>
            <person name="Corre E."/>
            <person name="Pelletier E."/>
            <person name="Niang G."/>
            <person name="Scheremetjew M."/>
            <person name="Finn R."/>
            <person name="Kale V."/>
            <person name="Holt S."/>
            <person name="Cochrane G."/>
            <person name="Meng A."/>
            <person name="Brown T."/>
            <person name="Cohen L."/>
        </authorList>
    </citation>
    <scope>NUCLEOTIDE SEQUENCE</scope>
    <source>
        <strain evidence="2">CCMP281</strain>
    </source>
</reference>
<evidence type="ECO:0000313" key="2">
    <source>
        <dbReference type="EMBL" id="CAE0121954.1"/>
    </source>
</evidence>
<proteinExistence type="predicted"/>
<evidence type="ECO:0000256" key="1">
    <source>
        <dbReference type="SAM" id="MobiDB-lite"/>
    </source>
</evidence>
<feature type="region of interest" description="Disordered" evidence="1">
    <location>
        <begin position="68"/>
        <end position="116"/>
    </location>
</feature>
<sequence length="346" mass="39662">MEALRLILRERTRSCGCHDQYRRKQPRYAANYERPATPRVHHLGSEASEVTATVTRLRRELKEAEDVLADEQQRRDEVARREAEARRREEKERQRAEAERQRAAAARAAAAEQERQRQAAAQAAAIAEAARQEKVRVRNARGTRYKFWCAHAEDVDDNMSDDCTCVAINGTAAIFLYEGGGWAYTANLCTNLFNKLNGRSINHPSPLYVAMGTMDRYYIRFANGKSEWVGYDCMSEELNSASRTVKTVAFGRTFESYFIVYEDGSWSYRGDIPDGLQKQIEKREKRADLACVSLGPEGEWYLEARNGKAWWNGLSQRNYDDIQKAGKNNVTFMAFGSNDNYLIRYT</sequence>
<dbReference type="AlphaFoldDB" id="A0A7S3B1D6"/>
<protein>
    <submittedName>
        <fullName evidence="2">Uncharacterized protein</fullName>
    </submittedName>
</protein>